<evidence type="ECO:0000313" key="6">
    <source>
        <dbReference type="Proteomes" id="UP000639772"/>
    </source>
</evidence>
<evidence type="ECO:0008006" key="7">
    <source>
        <dbReference type="Google" id="ProtNLM"/>
    </source>
</evidence>
<gene>
    <name evidence="4" type="ORF">HPP92_000988</name>
    <name evidence="3" type="ORF">HPP92_001152</name>
</gene>
<sequence length="452" mass="50651">MSSSPHALVFPYPAQGHVIPLMELSFRLLDRGFKVTFLNTDYNHERVVSAMKGKGSNQIRMASIPDGLGPEETRSDLGRLTESIAAVMPKPLENLIMEEKNKFTRFIADTNMPWAFAIAKKMAIRTVAFFPSAAGLLALFFNITKLIENGIIDENGLLKEETCQLSLGVNPVSSLHLPWNCFHDELARKAVFQTCFKTAEEFAEEIVICNSFEELEKPIFELYSPRIKPIGPLLATLRSDAASIGSFWSQERACITWLDNQLPKSVIYVAFGSFTVINHKQFHELALGLELTGRPFLWVVRPGFTEGTVDEDAYPLNFKERVLGRGHMVSWAPQQHVLQHPSIACFISHCGWNSTIEGVTNGVPFLSWPYFGDQFFDQDYICDVWKIGLGLVPDENGVIRREQIIAKVEELLGDEDIKSRSLALKGMAHKSVKEGGSSFENLNSFVDAMRGD</sequence>
<dbReference type="PANTHER" id="PTHR11926:SF1412">
    <property type="entry name" value="UDP-GLYCOSYLTRANSFERASE 83A1-LIKE"/>
    <property type="match status" value="1"/>
</dbReference>
<dbReference type="CDD" id="cd03784">
    <property type="entry name" value="GT1_Gtf-like"/>
    <property type="match status" value="1"/>
</dbReference>
<accession>A0A835RQJ3</accession>
<dbReference type="PANTHER" id="PTHR11926">
    <property type="entry name" value="GLUCOSYL/GLUCURONOSYL TRANSFERASES"/>
    <property type="match status" value="1"/>
</dbReference>
<comment type="similarity">
    <text evidence="1">Belongs to the UDP-glycosyltransferase family.</text>
</comment>
<dbReference type="Proteomes" id="UP000636800">
    <property type="component" value="Chromosome 1"/>
</dbReference>
<dbReference type="GO" id="GO:0080044">
    <property type="term" value="F:quercetin 7-O-glucosyltransferase activity"/>
    <property type="evidence" value="ECO:0007669"/>
    <property type="project" value="TreeGrafter"/>
</dbReference>
<dbReference type="AlphaFoldDB" id="A0A835RQJ3"/>
<dbReference type="GO" id="GO:0080043">
    <property type="term" value="F:quercetin 3-O-glucosyltransferase activity"/>
    <property type="evidence" value="ECO:0007669"/>
    <property type="project" value="TreeGrafter"/>
</dbReference>
<dbReference type="InterPro" id="IPR002213">
    <property type="entry name" value="UDP_glucos_trans"/>
</dbReference>
<keyword evidence="5" id="KW-1185">Reference proteome</keyword>
<dbReference type="OrthoDB" id="5835829at2759"/>
<evidence type="ECO:0000256" key="2">
    <source>
        <dbReference type="ARBA" id="ARBA00022679"/>
    </source>
</evidence>
<proteinExistence type="inferred from homology"/>
<dbReference type="FunFam" id="3.40.50.2000:FF:000061">
    <property type="entry name" value="UDP-glycosyltransferase 83A1"/>
    <property type="match status" value="1"/>
</dbReference>
<evidence type="ECO:0000313" key="5">
    <source>
        <dbReference type="Proteomes" id="UP000636800"/>
    </source>
</evidence>
<reference evidence="5 6" key="1">
    <citation type="journal article" date="2020" name="Nat. Food">
        <title>A phased Vanilla planifolia genome enables genetic improvement of flavour and production.</title>
        <authorList>
            <person name="Hasing T."/>
            <person name="Tang H."/>
            <person name="Brym M."/>
            <person name="Khazi F."/>
            <person name="Huang T."/>
            <person name="Chambers A.H."/>
        </authorList>
    </citation>
    <scope>NUCLEOTIDE SEQUENCE [LARGE SCALE GENOMIC DNA]</scope>
    <source>
        <tissue evidence="3">Leaf</tissue>
    </source>
</reference>
<dbReference type="EMBL" id="JADCNM010000001">
    <property type="protein sequence ID" value="KAG0500916.1"/>
    <property type="molecule type" value="Genomic_DNA"/>
</dbReference>
<evidence type="ECO:0000313" key="3">
    <source>
        <dbReference type="EMBL" id="KAG0496461.1"/>
    </source>
</evidence>
<dbReference type="FunFam" id="3.40.50.2000:FF:000108">
    <property type="entry name" value="UDP-glycosyltransferase 83A1"/>
    <property type="match status" value="1"/>
</dbReference>
<dbReference type="Pfam" id="PF00201">
    <property type="entry name" value="UDPGT"/>
    <property type="match status" value="1"/>
</dbReference>
<dbReference type="Gene3D" id="3.40.50.2000">
    <property type="entry name" value="Glycogen Phosphorylase B"/>
    <property type="match status" value="2"/>
</dbReference>
<keyword evidence="2" id="KW-0808">Transferase</keyword>
<dbReference type="Proteomes" id="UP000639772">
    <property type="component" value="Chromosome 1"/>
</dbReference>
<evidence type="ECO:0000313" key="4">
    <source>
        <dbReference type="EMBL" id="KAG0500916.1"/>
    </source>
</evidence>
<dbReference type="EMBL" id="JADCNL010000001">
    <property type="protein sequence ID" value="KAG0496461.1"/>
    <property type="molecule type" value="Genomic_DNA"/>
</dbReference>
<comment type="caution">
    <text evidence="3">The sequence shown here is derived from an EMBL/GenBank/DDBJ whole genome shotgun (WGS) entry which is preliminary data.</text>
</comment>
<protein>
    <recommendedName>
        <fullName evidence="7">UDP-glycosyltransferase</fullName>
    </recommendedName>
</protein>
<evidence type="ECO:0000256" key="1">
    <source>
        <dbReference type="ARBA" id="ARBA00009995"/>
    </source>
</evidence>
<name>A0A835RQJ3_VANPL</name>
<dbReference type="SUPFAM" id="SSF53756">
    <property type="entry name" value="UDP-Glycosyltransferase/glycogen phosphorylase"/>
    <property type="match status" value="1"/>
</dbReference>
<organism evidence="3 5">
    <name type="scientific">Vanilla planifolia</name>
    <name type="common">Vanilla</name>
    <dbReference type="NCBI Taxonomy" id="51239"/>
    <lineage>
        <taxon>Eukaryota</taxon>
        <taxon>Viridiplantae</taxon>
        <taxon>Streptophyta</taxon>
        <taxon>Embryophyta</taxon>
        <taxon>Tracheophyta</taxon>
        <taxon>Spermatophyta</taxon>
        <taxon>Magnoliopsida</taxon>
        <taxon>Liliopsida</taxon>
        <taxon>Asparagales</taxon>
        <taxon>Orchidaceae</taxon>
        <taxon>Vanilloideae</taxon>
        <taxon>Vanilleae</taxon>
        <taxon>Vanilla</taxon>
    </lineage>
</organism>